<proteinExistence type="predicted"/>
<reference evidence="1" key="2">
    <citation type="submission" date="2011-02" db="EMBL/GenBank/DDBJ databases">
        <authorList>
            <person name="MacLean D."/>
        </authorList>
    </citation>
    <scope>NUCLEOTIDE SEQUENCE</scope>
</reference>
<dbReference type="EMBL" id="FR824178">
    <property type="protein sequence ID" value="CCA21787.1"/>
    <property type="molecule type" value="Genomic_DNA"/>
</dbReference>
<protein>
    <submittedName>
        <fullName evidence="1">AlNc14C133G7033 protein</fullName>
    </submittedName>
</protein>
<sequence>MELLCSFRKEGNCKIIWEVEGEEEEEIIEGDPTRKEREKGMIMAFHLAGLGRTEIAHMTGRCAQTIRRVIHPPPTTCKLPGPKPLLPDRDIRCIVHTAAAAAAARGSSTAMLKHELNIFASVGTLQRTLARVDWLGSSDSREHA</sequence>
<accession>F0WKI3</accession>
<evidence type="ECO:0000313" key="1">
    <source>
        <dbReference type="EMBL" id="CCA21787.1"/>
    </source>
</evidence>
<gene>
    <name evidence="1" type="primary">AlNc14C133G7033</name>
    <name evidence="1" type="ORF">ALNC14_079300</name>
</gene>
<dbReference type="HOGENOM" id="CLU_1800044_0_0_1"/>
<name>F0WKI3_9STRA</name>
<dbReference type="AlphaFoldDB" id="F0WKI3"/>
<organism evidence="1">
    <name type="scientific">Albugo laibachii Nc14</name>
    <dbReference type="NCBI Taxonomy" id="890382"/>
    <lineage>
        <taxon>Eukaryota</taxon>
        <taxon>Sar</taxon>
        <taxon>Stramenopiles</taxon>
        <taxon>Oomycota</taxon>
        <taxon>Peronosporomycetes</taxon>
        <taxon>Albuginales</taxon>
        <taxon>Albuginaceae</taxon>
        <taxon>Albugo</taxon>
    </lineage>
</organism>
<reference evidence="1" key="1">
    <citation type="journal article" date="2011" name="PLoS Biol.">
        <title>Gene gain and loss during evolution of obligate parasitism in the white rust pathogen of Arabidopsis thaliana.</title>
        <authorList>
            <person name="Kemen E."/>
            <person name="Gardiner A."/>
            <person name="Schultz-Larsen T."/>
            <person name="Kemen A.C."/>
            <person name="Balmuth A.L."/>
            <person name="Robert-Seilaniantz A."/>
            <person name="Bailey K."/>
            <person name="Holub E."/>
            <person name="Studholme D.J."/>
            <person name="Maclean D."/>
            <person name="Jones J.D."/>
        </authorList>
    </citation>
    <scope>NUCLEOTIDE SEQUENCE</scope>
</reference>